<gene>
    <name evidence="11" type="ORF">BaRGS_00024355</name>
</gene>
<evidence type="ECO:0000256" key="8">
    <source>
        <dbReference type="SAM" id="MobiDB-lite"/>
    </source>
</evidence>
<feature type="region of interest" description="Disordered" evidence="8">
    <location>
        <begin position="103"/>
        <end position="141"/>
    </location>
</feature>
<dbReference type="InterPro" id="IPR049160">
    <property type="entry name" value="PI4KB-PIK1_PIK"/>
</dbReference>
<dbReference type="InterPro" id="IPR000403">
    <property type="entry name" value="PI3/4_kinase_cat_dom"/>
</dbReference>
<evidence type="ECO:0000259" key="9">
    <source>
        <dbReference type="PROSITE" id="PS50290"/>
    </source>
</evidence>
<feature type="compositionally biased region" description="Basic and acidic residues" evidence="8">
    <location>
        <begin position="218"/>
        <end position="238"/>
    </location>
</feature>
<dbReference type="EMBL" id="JACVVK020000211">
    <property type="protein sequence ID" value="KAK7484350.1"/>
    <property type="molecule type" value="Genomic_DNA"/>
</dbReference>
<evidence type="ECO:0000256" key="6">
    <source>
        <dbReference type="ARBA" id="ARBA00037860"/>
    </source>
</evidence>
<comment type="subcellular location">
    <subcellularLocation>
        <location evidence="1">Mitochondrion outer membrane</location>
        <topology evidence="1">Peripheral membrane protein</topology>
    </subcellularLocation>
    <subcellularLocation>
        <location evidence="6">Rough endoplasmic reticulum membrane</location>
        <topology evidence="6">Peripheral membrane protein</topology>
    </subcellularLocation>
</comment>
<dbReference type="InterPro" id="IPR036940">
    <property type="entry name" value="PI3/4_kinase_cat_sf"/>
</dbReference>
<keyword evidence="3" id="KW-0808">Transferase</keyword>
<feature type="region of interest" description="Disordered" evidence="8">
    <location>
        <begin position="203"/>
        <end position="317"/>
    </location>
</feature>
<dbReference type="GO" id="GO:0005741">
    <property type="term" value="C:mitochondrial outer membrane"/>
    <property type="evidence" value="ECO:0007669"/>
    <property type="project" value="UniProtKB-SubCell"/>
</dbReference>
<dbReference type="Pfam" id="PF21245">
    <property type="entry name" value="PI4KB-PIK1_PIK"/>
    <property type="match status" value="1"/>
</dbReference>
<dbReference type="InterPro" id="IPR015433">
    <property type="entry name" value="PI3/4_kinase"/>
</dbReference>
<feature type="compositionally biased region" description="Basic and acidic residues" evidence="8">
    <location>
        <begin position="249"/>
        <end position="260"/>
    </location>
</feature>
<proteinExistence type="predicted"/>
<evidence type="ECO:0000313" key="11">
    <source>
        <dbReference type="EMBL" id="KAK7484350.1"/>
    </source>
</evidence>
<feature type="compositionally biased region" description="Polar residues" evidence="8">
    <location>
        <begin position="459"/>
        <end position="474"/>
    </location>
</feature>
<feature type="domain" description="PIK helical" evidence="10">
    <location>
        <begin position="245"/>
        <end position="433"/>
    </location>
</feature>
<dbReference type="Gene3D" id="1.10.1070.11">
    <property type="entry name" value="Phosphatidylinositol 3-/4-kinase, catalytic domain"/>
    <property type="match status" value="1"/>
</dbReference>
<dbReference type="GO" id="GO:0030867">
    <property type="term" value="C:rough endoplasmic reticulum membrane"/>
    <property type="evidence" value="ECO:0007669"/>
    <property type="project" value="UniProtKB-SubCell"/>
</dbReference>
<dbReference type="InterPro" id="IPR011009">
    <property type="entry name" value="Kinase-like_dom_sf"/>
</dbReference>
<evidence type="ECO:0000256" key="2">
    <source>
        <dbReference type="ARBA" id="ARBA00012169"/>
    </source>
</evidence>
<dbReference type="InterPro" id="IPR001263">
    <property type="entry name" value="PI3K_accessory_dom"/>
</dbReference>
<comment type="catalytic activity">
    <reaction evidence="5">
        <text>a 1,2-diacyl-sn-glycero-3-phospho-(1D-myo-inositol) + ATP = a 1,2-diacyl-sn-glycero-3-phospho-(1D-myo-inositol 4-phosphate) + ADP + H(+)</text>
        <dbReference type="Rhea" id="RHEA:19877"/>
        <dbReference type="ChEBI" id="CHEBI:15378"/>
        <dbReference type="ChEBI" id="CHEBI:30616"/>
        <dbReference type="ChEBI" id="CHEBI:57880"/>
        <dbReference type="ChEBI" id="CHEBI:58178"/>
        <dbReference type="ChEBI" id="CHEBI:456216"/>
        <dbReference type="EC" id="2.7.1.67"/>
    </reaction>
    <physiologicalReaction direction="left-to-right" evidence="5">
        <dbReference type="Rhea" id="RHEA:19878"/>
    </physiologicalReaction>
</comment>
<dbReference type="SMART" id="SM00146">
    <property type="entry name" value="PI3Kc"/>
    <property type="match status" value="1"/>
</dbReference>
<evidence type="ECO:0000313" key="12">
    <source>
        <dbReference type="Proteomes" id="UP001519460"/>
    </source>
</evidence>
<evidence type="ECO:0000256" key="3">
    <source>
        <dbReference type="ARBA" id="ARBA00022679"/>
    </source>
</evidence>
<feature type="compositionally biased region" description="Basic and acidic residues" evidence="8">
    <location>
        <begin position="289"/>
        <end position="298"/>
    </location>
</feature>
<dbReference type="GO" id="GO:0004430">
    <property type="term" value="F:1-phosphatidylinositol 4-kinase activity"/>
    <property type="evidence" value="ECO:0007669"/>
    <property type="project" value="UniProtKB-EC"/>
</dbReference>
<dbReference type="Proteomes" id="UP001519460">
    <property type="component" value="Unassembled WGS sequence"/>
</dbReference>
<dbReference type="AlphaFoldDB" id="A0ABD0KBA9"/>
<evidence type="ECO:0000259" key="10">
    <source>
        <dbReference type="PROSITE" id="PS51545"/>
    </source>
</evidence>
<dbReference type="PROSITE" id="PS50290">
    <property type="entry name" value="PI3_4_KINASE_3"/>
    <property type="match status" value="1"/>
</dbReference>
<evidence type="ECO:0000256" key="1">
    <source>
        <dbReference type="ARBA" id="ARBA00004450"/>
    </source>
</evidence>
<dbReference type="SUPFAM" id="SSF56112">
    <property type="entry name" value="Protein kinase-like (PK-like)"/>
    <property type="match status" value="1"/>
</dbReference>
<dbReference type="Gene3D" id="3.30.1010.10">
    <property type="entry name" value="Phosphatidylinositol 3-kinase Catalytic Subunit, Chain A, domain 4"/>
    <property type="match status" value="1"/>
</dbReference>
<feature type="compositionally biased region" description="Low complexity" evidence="8">
    <location>
        <begin position="208"/>
        <end position="217"/>
    </location>
</feature>
<feature type="region of interest" description="Disordered" evidence="8">
    <location>
        <begin position="454"/>
        <end position="485"/>
    </location>
</feature>
<dbReference type="PANTHER" id="PTHR10048:SF22">
    <property type="entry name" value="PHOSPHATIDYLINOSITOL 4-KINASE BETA"/>
    <property type="match status" value="1"/>
</dbReference>
<evidence type="ECO:0000256" key="4">
    <source>
        <dbReference type="ARBA" id="ARBA00022777"/>
    </source>
</evidence>
<dbReference type="Pfam" id="PF00454">
    <property type="entry name" value="PI3_PI4_kinase"/>
    <property type="match status" value="1"/>
</dbReference>
<dbReference type="PROSITE" id="PS00916">
    <property type="entry name" value="PI3_4_KINASE_2"/>
    <property type="match status" value="1"/>
</dbReference>
<organism evidence="11 12">
    <name type="scientific">Batillaria attramentaria</name>
    <dbReference type="NCBI Taxonomy" id="370345"/>
    <lineage>
        <taxon>Eukaryota</taxon>
        <taxon>Metazoa</taxon>
        <taxon>Spiralia</taxon>
        <taxon>Lophotrochozoa</taxon>
        <taxon>Mollusca</taxon>
        <taxon>Gastropoda</taxon>
        <taxon>Caenogastropoda</taxon>
        <taxon>Sorbeoconcha</taxon>
        <taxon>Cerithioidea</taxon>
        <taxon>Batillariidae</taxon>
        <taxon>Batillaria</taxon>
    </lineage>
</organism>
<comment type="caution">
    <text evidence="11">The sequence shown here is derived from an EMBL/GenBank/DDBJ whole genome shotgun (WGS) entry which is preliminary data.</text>
</comment>
<evidence type="ECO:0000256" key="7">
    <source>
        <dbReference type="ARBA" id="ARBA00039877"/>
    </source>
</evidence>
<evidence type="ECO:0000256" key="5">
    <source>
        <dbReference type="ARBA" id="ARBA00036767"/>
    </source>
</evidence>
<dbReference type="InterPro" id="IPR057754">
    <property type="entry name" value="PI4-kinase_beta/PIK1_cat"/>
</dbReference>
<accession>A0ABD0KBA9</accession>
<dbReference type="CDD" id="cd05168">
    <property type="entry name" value="PI4Kc_III_beta"/>
    <property type="match status" value="1"/>
</dbReference>
<keyword evidence="4" id="KW-0418">Kinase</keyword>
<name>A0ABD0KBA9_9CAEN</name>
<sequence length="1046" mass="116103">MASEIRAKCLLHDSHIQIHKAAFHPHQGQGGDNFDPEDRGKFEVNGNYAANPELEVPLTGAGPVCSCDHNRMDMMEVQASLPNGNADKQISEERGHVTFLLASDDSCDDAPSPSSGSGDSSAVTSNVGKGVKNKSRGGGHCQRFSKETVISQQPHIVEEQLFSPHMFERSMSSSAVEQTITKDLFLQLKESLHADTAVELETTRIGQSATNTDTSSSTDKHADTEEAATHDSDDKCQPGHETPAVSESEPEHNDLSKSAEDETVTEPTVPVSFPKKALCLPRPFRSRKKDPGSGKLSEKPPIGPTSVRGSKSKAPPPRQSWLLRLFESKLFDMSIAISYLFNSKEPGVQTYLGNKMFSFLDCEVDFYLPQLLNMYIHMHDVAEAVHPYLLHRCRSTVEFSVNAAWLLGAFSADVLKPNWKNSQGVKLKNMILSEELRCVAVWVDVPASVPVPKALSGIPSPTSTNAPALSTSPPSAKKTHHRSRSEATGLFMKHSESASVLTGPGTSAGDLASGRAFDNGCKCMQSSEAVLNDLTGRQTFCLCNAPRLMPEVEFIEALMNIGKKLQQLPTKELRTSRLIAELAMLNLNLPARVWLPVAEDYNHHVVRIPHTQAVVLNSKEKAPYMLYVEILRCENPVTSTLPSKMLDNTLRFTRSEEDLTHFNHHRANGSPRTEFSVYGSTTDFDDADCWSQEDDEIMSLALRCRSSDTISQISTESSTSADSKDPVYIAAGDIRRRLSENISAPKKKFERDPEDPSAAALKEPWEDKVGRIRESSPYGHLPNWALLSVIVKCGDDLRQELVVYQVLKQLQTIWNIEHVPLWIHPYKIVVTSHDSGMIEPVLNAVSLHQIKKHSKLSLLDYFVHEFGPTNSEEFLTAQKNFVQSCAGYCLVCYLMQVKDRHNGNILLDAEGHIIHIDFGFILSTSPGKNLGFENSPFKLTHEFVEVMGGQGSDMFEYFKILMLQGFVASRKHMDKILPLVEIMQTGSQLPCFSKGVSTVRALRERFHMNMTEEQLQLLVDNLVESSLHSLTTKLYDGFQYLTNGIL</sequence>
<dbReference type="InterPro" id="IPR018936">
    <property type="entry name" value="PI3/4_kinase_CS"/>
</dbReference>
<dbReference type="FunFam" id="1.10.1070.11:FF:000004">
    <property type="entry name" value="Phosphatidylinositol 4-kinase, catalytic, beta"/>
    <property type="match status" value="1"/>
</dbReference>
<dbReference type="EC" id="2.7.1.67" evidence="2"/>
<feature type="compositionally biased region" description="Low complexity" evidence="8">
    <location>
        <begin position="109"/>
        <end position="121"/>
    </location>
</feature>
<feature type="domain" description="PI3K/PI4K catalytic" evidence="9">
    <location>
        <begin position="763"/>
        <end position="1031"/>
    </location>
</feature>
<keyword evidence="12" id="KW-1185">Reference proteome</keyword>
<dbReference type="PROSITE" id="PS00915">
    <property type="entry name" value="PI3_4_KINASE_1"/>
    <property type="match status" value="1"/>
</dbReference>
<dbReference type="PANTHER" id="PTHR10048">
    <property type="entry name" value="PHOSPHATIDYLINOSITOL KINASE"/>
    <property type="match status" value="1"/>
</dbReference>
<protein>
    <recommendedName>
        <fullName evidence="7">Phosphatidylinositol 4-kinase beta</fullName>
        <ecNumber evidence="2">2.7.1.67</ecNumber>
    </recommendedName>
</protein>
<reference evidence="11 12" key="1">
    <citation type="journal article" date="2023" name="Sci. Data">
        <title>Genome assembly of the Korean intertidal mud-creeper Batillaria attramentaria.</title>
        <authorList>
            <person name="Patra A.K."/>
            <person name="Ho P.T."/>
            <person name="Jun S."/>
            <person name="Lee S.J."/>
            <person name="Kim Y."/>
            <person name="Won Y.J."/>
        </authorList>
    </citation>
    <scope>NUCLEOTIDE SEQUENCE [LARGE SCALE GENOMIC DNA]</scope>
    <source>
        <strain evidence="11">Wonlab-2016</strain>
    </source>
</reference>
<dbReference type="PROSITE" id="PS51545">
    <property type="entry name" value="PIK_HELICAL"/>
    <property type="match status" value="1"/>
</dbReference>